<feature type="region of interest" description="Disordered" evidence="1">
    <location>
        <begin position="142"/>
        <end position="266"/>
    </location>
</feature>
<dbReference type="AlphaFoldDB" id="A0AA38MU42"/>
<proteinExistence type="predicted"/>
<keyword evidence="4" id="KW-1185">Reference proteome</keyword>
<feature type="transmembrane region" description="Helical" evidence="2">
    <location>
        <begin position="25"/>
        <end position="45"/>
    </location>
</feature>
<feature type="compositionally biased region" description="Low complexity" evidence="1">
    <location>
        <begin position="158"/>
        <end position="191"/>
    </location>
</feature>
<name>A0AA38MU42_9AGAR</name>
<evidence type="ECO:0000256" key="2">
    <source>
        <dbReference type="SAM" id="Phobius"/>
    </source>
</evidence>
<feature type="region of interest" description="Disordered" evidence="1">
    <location>
        <begin position="304"/>
        <end position="349"/>
    </location>
</feature>
<feature type="compositionally biased region" description="Polar residues" evidence="1">
    <location>
        <begin position="233"/>
        <end position="242"/>
    </location>
</feature>
<evidence type="ECO:0000313" key="4">
    <source>
        <dbReference type="Proteomes" id="UP001176059"/>
    </source>
</evidence>
<feature type="transmembrane region" description="Helical" evidence="2">
    <location>
        <begin position="65"/>
        <end position="90"/>
    </location>
</feature>
<dbReference type="EMBL" id="JANVFO010000162">
    <property type="protein sequence ID" value="KAJ3709693.1"/>
    <property type="molecule type" value="Genomic_DNA"/>
</dbReference>
<organism evidence="3 4">
    <name type="scientific">Lentinula guzmanii</name>
    <dbReference type="NCBI Taxonomy" id="2804957"/>
    <lineage>
        <taxon>Eukaryota</taxon>
        <taxon>Fungi</taxon>
        <taxon>Dikarya</taxon>
        <taxon>Basidiomycota</taxon>
        <taxon>Agaricomycotina</taxon>
        <taxon>Agaricomycetes</taxon>
        <taxon>Agaricomycetidae</taxon>
        <taxon>Agaricales</taxon>
        <taxon>Marasmiineae</taxon>
        <taxon>Omphalotaceae</taxon>
        <taxon>Lentinula</taxon>
    </lineage>
</organism>
<evidence type="ECO:0000313" key="3">
    <source>
        <dbReference type="EMBL" id="KAJ3709693.1"/>
    </source>
</evidence>
<comment type="caution">
    <text evidence="3">The sequence shown here is derived from an EMBL/GenBank/DDBJ whole genome shotgun (WGS) entry which is preliminary data.</text>
</comment>
<keyword evidence="2" id="KW-0812">Transmembrane</keyword>
<reference evidence="3" key="1">
    <citation type="submission" date="2022-08" db="EMBL/GenBank/DDBJ databases">
        <authorList>
            <consortium name="DOE Joint Genome Institute"/>
            <person name="Min B."/>
            <person name="Sierra-Patev S."/>
            <person name="Naranjo-Ortiz M."/>
            <person name="Looney B."/>
            <person name="Konkel Z."/>
            <person name="Slot J.C."/>
            <person name="Sakamoto Y."/>
            <person name="Steenwyk J.L."/>
            <person name="Rokas A."/>
            <person name="Carro J."/>
            <person name="Camarero S."/>
            <person name="Ferreira P."/>
            <person name="Molpeceres G."/>
            <person name="Ruiz-duenas F.J."/>
            <person name="Serrano A."/>
            <person name="Henrissat B."/>
            <person name="Drula E."/>
            <person name="Hughes K.W."/>
            <person name="Mata J.L."/>
            <person name="Ishikawa N.K."/>
            <person name="Vargas-Isla R."/>
            <person name="Ushijima S."/>
            <person name="Smith C.A."/>
            <person name="Ahrendt S."/>
            <person name="Andreopoulos W."/>
            <person name="He G."/>
            <person name="LaButti K."/>
            <person name="Lipzen A."/>
            <person name="Ng V."/>
            <person name="Riley R."/>
            <person name="Sandor L."/>
            <person name="Barry K."/>
            <person name="Martinez A.T."/>
            <person name="Xiao Y."/>
            <person name="Gibbons J.G."/>
            <person name="Terashima K."/>
            <person name="Hibbett D.S."/>
            <person name="Grigoriev I.V."/>
        </authorList>
    </citation>
    <scope>NUCLEOTIDE SEQUENCE</scope>
    <source>
        <strain evidence="3">ET3784</strain>
    </source>
</reference>
<feature type="compositionally biased region" description="Low complexity" evidence="1">
    <location>
        <begin position="318"/>
        <end position="329"/>
    </location>
</feature>
<reference evidence="3" key="2">
    <citation type="journal article" date="2023" name="Proc. Natl. Acad. Sci. U.S.A.">
        <title>A global phylogenomic analysis of the shiitake genus Lentinula.</title>
        <authorList>
            <person name="Sierra-Patev S."/>
            <person name="Min B."/>
            <person name="Naranjo-Ortiz M."/>
            <person name="Looney B."/>
            <person name="Konkel Z."/>
            <person name="Slot J.C."/>
            <person name="Sakamoto Y."/>
            <person name="Steenwyk J.L."/>
            <person name="Rokas A."/>
            <person name="Carro J."/>
            <person name="Camarero S."/>
            <person name="Ferreira P."/>
            <person name="Molpeceres G."/>
            <person name="Ruiz-Duenas F.J."/>
            <person name="Serrano A."/>
            <person name="Henrissat B."/>
            <person name="Drula E."/>
            <person name="Hughes K.W."/>
            <person name="Mata J.L."/>
            <person name="Ishikawa N.K."/>
            <person name="Vargas-Isla R."/>
            <person name="Ushijima S."/>
            <person name="Smith C.A."/>
            <person name="Donoghue J."/>
            <person name="Ahrendt S."/>
            <person name="Andreopoulos W."/>
            <person name="He G."/>
            <person name="LaButti K."/>
            <person name="Lipzen A."/>
            <person name="Ng V."/>
            <person name="Riley R."/>
            <person name="Sandor L."/>
            <person name="Barry K."/>
            <person name="Martinez A.T."/>
            <person name="Xiao Y."/>
            <person name="Gibbons J.G."/>
            <person name="Terashima K."/>
            <person name="Grigoriev I.V."/>
            <person name="Hibbett D."/>
        </authorList>
    </citation>
    <scope>NUCLEOTIDE SEQUENCE</scope>
    <source>
        <strain evidence="3">ET3784</strain>
    </source>
</reference>
<keyword evidence="2" id="KW-1133">Transmembrane helix</keyword>
<gene>
    <name evidence="3" type="ORF">DFJ43DRAFT_1044725</name>
</gene>
<protein>
    <submittedName>
        <fullName evidence="3">Uncharacterized protein</fullName>
    </submittedName>
</protein>
<sequence>MATTLIMGRGGFVCGISKGFRSQGWLMIVLILSLCSVEGVTAAQVCTTNSDGTTICYDKLSGGAIAAIIITIRIVDSVLVLLLCAAIYYFMRRTRRLTAHGPTWVIPPLAFSSHGRRRDEEEGDDSDDKYLSVEKSQIQGPTWEARYDPSSAPLPGKGSSSWSSRLRSIKSGSRSGSDYGSYGYAPASAPGHGTSGQMRGSSSVKKPRSAGAESSLKSSPISRGKVHWGSLIHGSQSKNGSRSAGPGPRPEQLSAPLKPARSRPSPGLHIIAEGPGGFYNAPVIPPITPHTPRTPSRLGTAPPLSAGPGFSSTPIVPRTPRTAGTTTPLTPRPLPAYSPVTPRGHMGAI</sequence>
<evidence type="ECO:0000256" key="1">
    <source>
        <dbReference type="SAM" id="MobiDB-lite"/>
    </source>
</evidence>
<accession>A0AA38MU42</accession>
<dbReference type="Proteomes" id="UP001176059">
    <property type="component" value="Unassembled WGS sequence"/>
</dbReference>
<feature type="compositionally biased region" description="Polar residues" evidence="1">
    <location>
        <begin position="195"/>
        <end position="204"/>
    </location>
</feature>
<keyword evidence="2" id="KW-0472">Membrane</keyword>